<reference evidence="2" key="1">
    <citation type="submission" date="2021-09" db="EMBL/GenBank/DDBJ databases">
        <authorList>
            <person name="Martin H S."/>
        </authorList>
    </citation>
    <scope>NUCLEOTIDE SEQUENCE</scope>
</reference>
<feature type="compositionally biased region" description="Basic residues" evidence="1">
    <location>
        <begin position="31"/>
        <end position="57"/>
    </location>
</feature>
<dbReference type="Proteomes" id="UP000789524">
    <property type="component" value="Unassembled WGS sequence"/>
</dbReference>
<comment type="caution">
    <text evidence="2">The sequence shown here is derived from an EMBL/GenBank/DDBJ whole genome shotgun (WGS) entry which is preliminary data.</text>
</comment>
<protein>
    <submittedName>
        <fullName evidence="2">(African queen) hypothetical protein</fullName>
    </submittedName>
</protein>
<gene>
    <name evidence="2" type="ORF">DCHRY22_LOCUS14209</name>
</gene>
<evidence type="ECO:0000256" key="1">
    <source>
        <dbReference type="SAM" id="MobiDB-lite"/>
    </source>
</evidence>
<feature type="region of interest" description="Disordered" evidence="1">
    <location>
        <begin position="1"/>
        <end position="60"/>
    </location>
</feature>
<name>A0A8J2R8P2_9NEOP</name>
<dbReference type="EMBL" id="CAKASE010000080">
    <property type="protein sequence ID" value="CAG9581645.1"/>
    <property type="molecule type" value="Genomic_DNA"/>
</dbReference>
<accession>A0A8J2R8P2</accession>
<evidence type="ECO:0000313" key="3">
    <source>
        <dbReference type="Proteomes" id="UP000789524"/>
    </source>
</evidence>
<keyword evidence="3" id="KW-1185">Reference proteome</keyword>
<feature type="compositionally biased region" description="Basic residues" evidence="1">
    <location>
        <begin position="1"/>
        <end position="12"/>
    </location>
</feature>
<dbReference type="AlphaFoldDB" id="A0A8J2R8P2"/>
<evidence type="ECO:0000313" key="2">
    <source>
        <dbReference type="EMBL" id="CAG9581645.1"/>
    </source>
</evidence>
<organism evidence="2 3">
    <name type="scientific">Danaus chrysippus</name>
    <name type="common">African queen</name>
    <dbReference type="NCBI Taxonomy" id="151541"/>
    <lineage>
        <taxon>Eukaryota</taxon>
        <taxon>Metazoa</taxon>
        <taxon>Ecdysozoa</taxon>
        <taxon>Arthropoda</taxon>
        <taxon>Hexapoda</taxon>
        <taxon>Insecta</taxon>
        <taxon>Pterygota</taxon>
        <taxon>Neoptera</taxon>
        <taxon>Endopterygota</taxon>
        <taxon>Lepidoptera</taxon>
        <taxon>Glossata</taxon>
        <taxon>Ditrysia</taxon>
        <taxon>Papilionoidea</taxon>
        <taxon>Nymphalidae</taxon>
        <taxon>Danainae</taxon>
        <taxon>Danaini</taxon>
        <taxon>Danaina</taxon>
        <taxon>Danaus</taxon>
        <taxon>Anosia</taxon>
    </lineage>
</organism>
<proteinExistence type="predicted"/>
<sequence length="90" mass="10971">MLNRRRHRRRAGAARPGECDVQEEEGSRDKARARKRDHGIKRARKRDHEIKRAKKRDHAFDRQRSHINVECLWFYRFILFPSNIVTIKQH</sequence>